<dbReference type="Pfam" id="PF02214">
    <property type="entry name" value="BTB_2"/>
    <property type="match status" value="1"/>
</dbReference>
<dbReference type="InterPro" id="IPR011333">
    <property type="entry name" value="SKP1/BTB/POZ_sf"/>
</dbReference>
<dbReference type="AlphaFoldDB" id="A0A9N9B7K3"/>
<feature type="non-terminal residue" evidence="2">
    <location>
        <position position="230"/>
    </location>
</feature>
<dbReference type="Proteomes" id="UP000789831">
    <property type="component" value="Unassembled WGS sequence"/>
</dbReference>
<protein>
    <submittedName>
        <fullName evidence="2">5488_t:CDS:1</fullName>
    </submittedName>
</protein>
<dbReference type="GO" id="GO:0051260">
    <property type="term" value="P:protein homooligomerization"/>
    <property type="evidence" value="ECO:0007669"/>
    <property type="project" value="InterPro"/>
</dbReference>
<dbReference type="Gene3D" id="3.30.710.10">
    <property type="entry name" value="Potassium Channel Kv1.1, Chain A"/>
    <property type="match status" value="1"/>
</dbReference>
<dbReference type="PANTHER" id="PTHR14499">
    <property type="entry name" value="POTASSIUM CHANNEL TETRAMERIZATION DOMAIN-CONTAINING"/>
    <property type="match status" value="1"/>
</dbReference>
<name>A0A9N9B7K3_9GLOM</name>
<dbReference type="SUPFAM" id="SSF54695">
    <property type="entry name" value="POZ domain"/>
    <property type="match status" value="1"/>
</dbReference>
<keyword evidence="3" id="KW-1185">Reference proteome</keyword>
<accession>A0A9N9B7K3</accession>
<dbReference type="InterPro" id="IPR000210">
    <property type="entry name" value="BTB/POZ_dom"/>
</dbReference>
<gene>
    <name evidence="2" type="ORF">AGERDE_LOCUS6812</name>
</gene>
<comment type="caution">
    <text evidence="2">The sequence shown here is derived from an EMBL/GenBank/DDBJ whole genome shotgun (WGS) entry which is preliminary data.</text>
</comment>
<organism evidence="2 3">
    <name type="scientific">Ambispora gerdemannii</name>
    <dbReference type="NCBI Taxonomy" id="144530"/>
    <lineage>
        <taxon>Eukaryota</taxon>
        <taxon>Fungi</taxon>
        <taxon>Fungi incertae sedis</taxon>
        <taxon>Mucoromycota</taxon>
        <taxon>Glomeromycotina</taxon>
        <taxon>Glomeromycetes</taxon>
        <taxon>Archaeosporales</taxon>
        <taxon>Ambisporaceae</taxon>
        <taxon>Ambispora</taxon>
    </lineage>
</organism>
<sequence length="230" mass="27109">MNENTDTDSQIIILDVGGIKYKTFRSTLTAYPNSLLGTMFADRNQQLLKPINGNEYFFDRNGRAFHYVMEYYRTGKLCFPSSCDNKTTEFWVTKEEVEIELDYFLMNKTFDQQYKEVQLTIAEYLNKFITFLEQLILNEMRSIETTQIFFKVYDTVIAIKNRNESFPYGSKIAFNLTNQFQTEIRQHLQNRFPGSNVSLQLTTNYSVPCCDFTITLKYNKEFILSHSNLK</sequence>
<dbReference type="OrthoDB" id="2414723at2759"/>
<dbReference type="PANTHER" id="PTHR14499:SF136">
    <property type="entry name" value="GH08630P"/>
    <property type="match status" value="1"/>
</dbReference>
<dbReference type="InterPro" id="IPR003131">
    <property type="entry name" value="T1-type_BTB"/>
</dbReference>
<dbReference type="SMART" id="SM00225">
    <property type="entry name" value="BTB"/>
    <property type="match status" value="1"/>
</dbReference>
<evidence type="ECO:0000313" key="3">
    <source>
        <dbReference type="Proteomes" id="UP000789831"/>
    </source>
</evidence>
<reference evidence="2" key="1">
    <citation type="submission" date="2021-06" db="EMBL/GenBank/DDBJ databases">
        <authorList>
            <person name="Kallberg Y."/>
            <person name="Tangrot J."/>
            <person name="Rosling A."/>
        </authorList>
    </citation>
    <scope>NUCLEOTIDE SEQUENCE</scope>
    <source>
        <strain evidence="2">MT106</strain>
    </source>
</reference>
<proteinExistence type="predicted"/>
<evidence type="ECO:0000313" key="2">
    <source>
        <dbReference type="EMBL" id="CAG8553973.1"/>
    </source>
</evidence>
<evidence type="ECO:0000259" key="1">
    <source>
        <dbReference type="SMART" id="SM00225"/>
    </source>
</evidence>
<feature type="domain" description="BTB" evidence="1">
    <location>
        <begin position="10"/>
        <end position="121"/>
    </location>
</feature>
<dbReference type="EMBL" id="CAJVPL010001125">
    <property type="protein sequence ID" value="CAG8553973.1"/>
    <property type="molecule type" value="Genomic_DNA"/>
</dbReference>